<protein>
    <submittedName>
        <fullName evidence="13">Flagellar M-ring protein</fullName>
    </submittedName>
</protein>
<dbReference type="GO" id="GO:0005886">
    <property type="term" value="C:plasma membrane"/>
    <property type="evidence" value="ECO:0007669"/>
    <property type="project" value="UniProtKB-SubCell"/>
</dbReference>
<dbReference type="KEGG" id="mff:MFFC18_32700"/>
<dbReference type="GO" id="GO:0003774">
    <property type="term" value="F:cytoskeletal motor activity"/>
    <property type="evidence" value="ECO:0007669"/>
    <property type="project" value="InterPro"/>
</dbReference>
<dbReference type="Gene3D" id="3.30.300.30">
    <property type="match status" value="1"/>
</dbReference>
<comment type="subcellular location">
    <subcellularLocation>
        <location evidence="1">Bacterial flagellum basal body</location>
    </subcellularLocation>
    <subcellularLocation>
        <location evidence="2">Cell membrane</location>
        <topology evidence="2">Multi-pass membrane protein</topology>
    </subcellularLocation>
</comment>
<feature type="domain" description="Flagellar M-ring N-terminal" evidence="11">
    <location>
        <begin position="45"/>
        <end position="215"/>
    </location>
</feature>
<feature type="domain" description="Flagellar M-ring C-terminal" evidence="12">
    <location>
        <begin position="249"/>
        <end position="401"/>
    </location>
</feature>
<name>A0A5B9PER2_9BACT</name>
<feature type="region of interest" description="Disordered" evidence="9">
    <location>
        <begin position="277"/>
        <end position="304"/>
    </location>
</feature>
<evidence type="ECO:0000313" key="13">
    <source>
        <dbReference type="EMBL" id="QEG23372.1"/>
    </source>
</evidence>
<sequence>MNTFRTFVDSSIEIWNDAAPAARIGIALLMVICVTAIVGVGYWSSQPTYVTLVSDVDPQKMDRVIDALDKANISYDLSGAGGNLRVSKSDFSKARMLARGAGVAESETAGAFGMTGAFGSPSDRRRIALLKQQQRLAETIRKLNAVDYADVHLNVPDKGPFERKTSKPTASVLLTISPGAQLNEQQASSIASLVAFAVEDLAPEAVQITDKDGRNYTISDQGMQHVSSQIEYTTENERKLARKAETQLVHFLGHGNASVQVSLDLTFTNGSTKVTKYDGEGKVPTEEDLNTETTTNSSPGGAAGVEANLQQGRRENESVERKMENIKTTYLVPTTEETQSNTTPVRNFMTVSVLVNSNAEALTQADGTLLPGISDRVKAIVENAVGYKDSTDTISVELFPFPTEELVEDTYVPPYDWTQWNELVRNASLAIGAIVAFVIGFMVLRKVSPAPTVSETVVRLDDNRLETVDQLTSLMKNNPELFAQIVQSWAGAAGSSDDQDDQRAA</sequence>
<evidence type="ECO:0000256" key="7">
    <source>
        <dbReference type="ARBA" id="ARBA00023136"/>
    </source>
</evidence>
<keyword evidence="13" id="KW-0969">Cilium</keyword>
<dbReference type="NCBIfam" id="TIGR00206">
    <property type="entry name" value="fliF"/>
    <property type="match status" value="1"/>
</dbReference>
<gene>
    <name evidence="13" type="primary">fliF</name>
    <name evidence="13" type="ORF">MFFC18_32700</name>
</gene>
<keyword evidence="4" id="KW-1003">Cell membrane</keyword>
<accession>A0A5B9PER2</accession>
<dbReference type="EMBL" id="CP042912">
    <property type="protein sequence ID" value="QEG23372.1"/>
    <property type="molecule type" value="Genomic_DNA"/>
</dbReference>
<dbReference type="InterPro" id="IPR013556">
    <property type="entry name" value="Flag_M-ring_C"/>
</dbReference>
<evidence type="ECO:0000256" key="5">
    <source>
        <dbReference type="ARBA" id="ARBA00022692"/>
    </source>
</evidence>
<evidence type="ECO:0000313" key="14">
    <source>
        <dbReference type="Proteomes" id="UP000322214"/>
    </source>
</evidence>
<evidence type="ECO:0000256" key="3">
    <source>
        <dbReference type="ARBA" id="ARBA00007971"/>
    </source>
</evidence>
<dbReference type="Proteomes" id="UP000322214">
    <property type="component" value="Chromosome"/>
</dbReference>
<keyword evidence="8" id="KW-0975">Bacterial flagellum</keyword>
<dbReference type="RefSeq" id="WP_075082137.1">
    <property type="nucleotide sequence ID" value="NZ_CP042912.1"/>
</dbReference>
<dbReference type="PANTHER" id="PTHR30046">
    <property type="entry name" value="FLAGELLAR M-RING PROTEIN"/>
    <property type="match status" value="1"/>
</dbReference>
<evidence type="ECO:0000259" key="11">
    <source>
        <dbReference type="Pfam" id="PF01514"/>
    </source>
</evidence>
<keyword evidence="6 10" id="KW-1133">Transmembrane helix</keyword>
<feature type="transmembrane region" description="Helical" evidence="10">
    <location>
        <begin position="21"/>
        <end position="43"/>
    </location>
</feature>
<evidence type="ECO:0000256" key="9">
    <source>
        <dbReference type="SAM" id="MobiDB-lite"/>
    </source>
</evidence>
<evidence type="ECO:0000256" key="4">
    <source>
        <dbReference type="ARBA" id="ARBA00022475"/>
    </source>
</evidence>
<dbReference type="Pfam" id="PF08345">
    <property type="entry name" value="YscJ_FliF_C"/>
    <property type="match status" value="1"/>
</dbReference>
<dbReference type="OrthoDB" id="9807026at2"/>
<evidence type="ECO:0000259" key="12">
    <source>
        <dbReference type="Pfam" id="PF08345"/>
    </source>
</evidence>
<keyword evidence="13" id="KW-0966">Cell projection</keyword>
<evidence type="ECO:0000256" key="10">
    <source>
        <dbReference type="SAM" id="Phobius"/>
    </source>
</evidence>
<dbReference type="STRING" id="980251.GCA_001642875_02804"/>
<proteinExistence type="inferred from homology"/>
<evidence type="ECO:0000256" key="1">
    <source>
        <dbReference type="ARBA" id="ARBA00004117"/>
    </source>
</evidence>
<keyword evidence="5 10" id="KW-0812">Transmembrane</keyword>
<evidence type="ECO:0000256" key="8">
    <source>
        <dbReference type="ARBA" id="ARBA00023143"/>
    </source>
</evidence>
<organism evidence="13 14">
    <name type="scientific">Mariniblastus fucicola</name>
    <dbReference type="NCBI Taxonomy" id="980251"/>
    <lineage>
        <taxon>Bacteria</taxon>
        <taxon>Pseudomonadati</taxon>
        <taxon>Planctomycetota</taxon>
        <taxon>Planctomycetia</taxon>
        <taxon>Pirellulales</taxon>
        <taxon>Pirellulaceae</taxon>
        <taxon>Mariniblastus</taxon>
    </lineage>
</organism>
<dbReference type="GO" id="GO:0071973">
    <property type="term" value="P:bacterial-type flagellum-dependent cell motility"/>
    <property type="evidence" value="ECO:0007669"/>
    <property type="project" value="InterPro"/>
</dbReference>
<dbReference type="GO" id="GO:0009431">
    <property type="term" value="C:bacterial-type flagellum basal body, MS ring"/>
    <property type="evidence" value="ECO:0007669"/>
    <property type="project" value="InterPro"/>
</dbReference>
<evidence type="ECO:0000256" key="2">
    <source>
        <dbReference type="ARBA" id="ARBA00004651"/>
    </source>
</evidence>
<dbReference type="PRINTS" id="PR01009">
    <property type="entry name" value="FLGMRINGFLIF"/>
</dbReference>
<reference evidence="13 14" key="1">
    <citation type="submission" date="2019-08" db="EMBL/GenBank/DDBJ databases">
        <title>Deep-cultivation of Planctomycetes and their phenomic and genomic characterization uncovers novel biology.</title>
        <authorList>
            <person name="Wiegand S."/>
            <person name="Jogler M."/>
            <person name="Boedeker C."/>
            <person name="Pinto D."/>
            <person name="Vollmers J."/>
            <person name="Rivas-Marin E."/>
            <person name="Kohn T."/>
            <person name="Peeters S.H."/>
            <person name="Heuer A."/>
            <person name="Rast P."/>
            <person name="Oberbeckmann S."/>
            <person name="Bunk B."/>
            <person name="Jeske O."/>
            <person name="Meyerdierks A."/>
            <person name="Storesund J.E."/>
            <person name="Kallscheuer N."/>
            <person name="Luecker S."/>
            <person name="Lage O.M."/>
            <person name="Pohl T."/>
            <person name="Merkel B.J."/>
            <person name="Hornburger P."/>
            <person name="Mueller R.-W."/>
            <person name="Bruemmer F."/>
            <person name="Labrenz M."/>
            <person name="Spormann A.M."/>
            <person name="Op den Camp H."/>
            <person name="Overmann J."/>
            <person name="Amann R."/>
            <person name="Jetten M.S.M."/>
            <person name="Mascher T."/>
            <person name="Medema M.H."/>
            <person name="Devos D.P."/>
            <person name="Kaster A.-K."/>
            <person name="Ovreas L."/>
            <person name="Rohde M."/>
            <person name="Galperin M.Y."/>
            <person name="Jogler C."/>
        </authorList>
    </citation>
    <scope>NUCLEOTIDE SEQUENCE [LARGE SCALE GENOMIC DNA]</scope>
    <source>
        <strain evidence="13 14">FC18</strain>
    </source>
</reference>
<dbReference type="AlphaFoldDB" id="A0A5B9PER2"/>
<keyword evidence="13" id="KW-0282">Flagellum</keyword>
<dbReference type="InterPro" id="IPR043427">
    <property type="entry name" value="YscJ/FliF"/>
</dbReference>
<dbReference type="InterPro" id="IPR000067">
    <property type="entry name" value="FlgMring_FliF"/>
</dbReference>
<dbReference type="PANTHER" id="PTHR30046:SF0">
    <property type="entry name" value="FLAGELLAR M-RING PROTEIN"/>
    <property type="match status" value="1"/>
</dbReference>
<keyword evidence="14" id="KW-1185">Reference proteome</keyword>
<dbReference type="Pfam" id="PF01514">
    <property type="entry name" value="YscJ_FliF"/>
    <property type="match status" value="1"/>
</dbReference>
<dbReference type="InterPro" id="IPR045851">
    <property type="entry name" value="AMP-bd_C_sf"/>
</dbReference>
<keyword evidence="7 10" id="KW-0472">Membrane</keyword>
<comment type="similarity">
    <text evidence="3">Belongs to the FliF family.</text>
</comment>
<evidence type="ECO:0000256" key="6">
    <source>
        <dbReference type="ARBA" id="ARBA00022989"/>
    </source>
</evidence>
<dbReference type="InterPro" id="IPR006182">
    <property type="entry name" value="FliF_N_dom"/>
</dbReference>